<dbReference type="Pfam" id="PF01381">
    <property type="entry name" value="HTH_3"/>
    <property type="match status" value="1"/>
</dbReference>
<dbReference type="SUPFAM" id="SSF47413">
    <property type="entry name" value="lambda repressor-like DNA-binding domains"/>
    <property type="match status" value="1"/>
</dbReference>
<feature type="domain" description="HTH cro/C1-type" evidence="3">
    <location>
        <begin position="6"/>
        <end position="60"/>
    </location>
</feature>
<reference evidence="4 5" key="1">
    <citation type="journal article" date="2015" name="Genome Announc.">
        <title>Expanding the biotechnology potential of lactobacilli through comparative genomics of 213 strains and associated genera.</title>
        <authorList>
            <person name="Sun Z."/>
            <person name="Harris H.M."/>
            <person name="McCann A."/>
            <person name="Guo C."/>
            <person name="Argimon S."/>
            <person name="Zhang W."/>
            <person name="Yang X."/>
            <person name="Jeffery I.B."/>
            <person name="Cooney J.C."/>
            <person name="Kagawa T.F."/>
            <person name="Liu W."/>
            <person name="Song Y."/>
            <person name="Salvetti E."/>
            <person name="Wrobel A."/>
            <person name="Rasinkangas P."/>
            <person name="Parkhill J."/>
            <person name="Rea M.C."/>
            <person name="O'Sullivan O."/>
            <person name="Ritari J."/>
            <person name="Douillard F.P."/>
            <person name="Paul Ross R."/>
            <person name="Yang R."/>
            <person name="Briner A.E."/>
            <person name="Felis G.E."/>
            <person name="de Vos W.M."/>
            <person name="Barrangou R."/>
            <person name="Klaenhammer T.R."/>
            <person name="Caufield P.W."/>
            <person name="Cui Y."/>
            <person name="Zhang H."/>
            <person name="O'Toole P.W."/>
        </authorList>
    </citation>
    <scope>NUCLEOTIDE SEQUENCE [LARGE SCALE GENOMIC DNA]</scope>
    <source>
        <strain evidence="4 5">DSM 17757</strain>
    </source>
</reference>
<dbReference type="EMBL" id="JQBR01000005">
    <property type="protein sequence ID" value="KRN66183.1"/>
    <property type="molecule type" value="Genomic_DNA"/>
</dbReference>
<dbReference type="InterPro" id="IPR001387">
    <property type="entry name" value="Cro/C1-type_HTH"/>
</dbReference>
<evidence type="ECO:0000256" key="2">
    <source>
        <dbReference type="SAM" id="Phobius"/>
    </source>
</evidence>
<feature type="transmembrane region" description="Helical" evidence="2">
    <location>
        <begin position="102"/>
        <end position="124"/>
    </location>
</feature>
<dbReference type="InterPro" id="IPR010982">
    <property type="entry name" value="Lambda_DNA-bd_dom_sf"/>
</dbReference>
<keyword evidence="2" id="KW-0812">Transmembrane</keyword>
<keyword evidence="1" id="KW-0238">DNA-binding</keyword>
<comment type="caution">
    <text evidence="4">The sequence shown here is derived from an EMBL/GenBank/DDBJ whole genome shotgun (WGS) entry which is preliminary data.</text>
</comment>
<dbReference type="SMART" id="SM00530">
    <property type="entry name" value="HTH_XRE"/>
    <property type="match status" value="1"/>
</dbReference>
<organism evidence="4 5">
    <name type="scientific">Pediococcus cellicola</name>
    <dbReference type="NCBI Taxonomy" id="319652"/>
    <lineage>
        <taxon>Bacteria</taxon>
        <taxon>Bacillati</taxon>
        <taxon>Bacillota</taxon>
        <taxon>Bacilli</taxon>
        <taxon>Lactobacillales</taxon>
        <taxon>Lactobacillaceae</taxon>
        <taxon>Pediococcus</taxon>
    </lineage>
</organism>
<protein>
    <recommendedName>
        <fullName evidence="3">HTH cro/C1-type domain-containing protein</fullName>
    </recommendedName>
</protein>
<keyword evidence="2" id="KW-0472">Membrane</keyword>
<dbReference type="STRING" id="319652.IV80_GL001430"/>
<dbReference type="CDD" id="cd00093">
    <property type="entry name" value="HTH_XRE"/>
    <property type="match status" value="1"/>
</dbReference>
<evidence type="ECO:0000313" key="4">
    <source>
        <dbReference type="EMBL" id="KRN66183.1"/>
    </source>
</evidence>
<evidence type="ECO:0000313" key="5">
    <source>
        <dbReference type="Proteomes" id="UP000051568"/>
    </source>
</evidence>
<dbReference type="PROSITE" id="PS50943">
    <property type="entry name" value="HTH_CROC1"/>
    <property type="match status" value="1"/>
</dbReference>
<dbReference type="PATRIC" id="fig|319652.3.peg.1445"/>
<dbReference type="GO" id="GO:0003677">
    <property type="term" value="F:DNA binding"/>
    <property type="evidence" value="ECO:0007669"/>
    <property type="project" value="UniProtKB-KW"/>
</dbReference>
<gene>
    <name evidence="4" type="ORF">IV80_GL001430</name>
</gene>
<feature type="transmembrane region" description="Helical" evidence="2">
    <location>
        <begin position="136"/>
        <end position="157"/>
    </location>
</feature>
<keyword evidence="2" id="KW-1133">Transmembrane helix</keyword>
<dbReference type="AlphaFoldDB" id="A0A0R2IW58"/>
<evidence type="ECO:0000259" key="3">
    <source>
        <dbReference type="PROSITE" id="PS50943"/>
    </source>
</evidence>
<name>A0A0R2IW58_9LACO</name>
<dbReference type="Gene3D" id="1.10.260.40">
    <property type="entry name" value="lambda repressor-like DNA-binding domains"/>
    <property type="match status" value="1"/>
</dbReference>
<dbReference type="Proteomes" id="UP000051568">
    <property type="component" value="Unassembled WGS sequence"/>
</dbReference>
<keyword evidence="5" id="KW-1185">Reference proteome</keyword>
<evidence type="ECO:0000256" key="1">
    <source>
        <dbReference type="ARBA" id="ARBA00023125"/>
    </source>
</evidence>
<dbReference type="RefSeq" id="WP_057750787.1">
    <property type="nucleotide sequence ID" value="NZ_BJVH01000005.1"/>
</dbReference>
<accession>A0A0R2IW58</accession>
<sequence length="172" mass="20169">MLGEQLKKYREKSHLSQTEVADNLALTRQAISRWENNRAYPDIDNLIRLSKLYSVTLDDLLAENETLKKKLNINTKNIIEATKRQTFLNRKMYNAQDESMELLILAIVSAIIPMLGIFIPIYVMFRNNKFNNLFRWIYIVAIIVLMVSLISTGAWTYDMFFTHYHTETTLVN</sequence>
<dbReference type="PANTHER" id="PTHR46558:SF11">
    <property type="entry name" value="HTH-TYPE TRANSCRIPTIONAL REGULATOR XRE"/>
    <property type="match status" value="1"/>
</dbReference>
<dbReference type="PANTHER" id="PTHR46558">
    <property type="entry name" value="TRACRIPTIONAL REGULATORY PROTEIN-RELATED-RELATED"/>
    <property type="match status" value="1"/>
</dbReference>
<proteinExistence type="predicted"/>